<dbReference type="EMBL" id="JANPWB010000011">
    <property type="protein sequence ID" value="KAJ1124823.1"/>
    <property type="molecule type" value="Genomic_DNA"/>
</dbReference>
<feature type="chain" id="PRO_5043440181" evidence="1">
    <location>
        <begin position="21"/>
        <end position="56"/>
    </location>
</feature>
<feature type="signal peptide" evidence="1">
    <location>
        <begin position="1"/>
        <end position="20"/>
    </location>
</feature>
<evidence type="ECO:0000256" key="1">
    <source>
        <dbReference type="SAM" id="SignalP"/>
    </source>
</evidence>
<proteinExistence type="predicted"/>
<evidence type="ECO:0000313" key="3">
    <source>
        <dbReference type="Proteomes" id="UP001066276"/>
    </source>
</evidence>
<sequence>MLEAIWSLITSACLFMVPWTQDTIKDTAPTFEVLALTSGSSSGLSDGDLWTGRFEG</sequence>
<dbReference type="Proteomes" id="UP001066276">
    <property type="component" value="Chromosome 7"/>
</dbReference>
<keyword evidence="3" id="KW-1185">Reference proteome</keyword>
<gene>
    <name evidence="2" type="ORF">NDU88_003272</name>
</gene>
<feature type="non-terminal residue" evidence="2">
    <location>
        <position position="56"/>
    </location>
</feature>
<protein>
    <submittedName>
        <fullName evidence="2">Uncharacterized protein</fullName>
    </submittedName>
</protein>
<organism evidence="2 3">
    <name type="scientific">Pleurodeles waltl</name>
    <name type="common">Iberian ribbed newt</name>
    <dbReference type="NCBI Taxonomy" id="8319"/>
    <lineage>
        <taxon>Eukaryota</taxon>
        <taxon>Metazoa</taxon>
        <taxon>Chordata</taxon>
        <taxon>Craniata</taxon>
        <taxon>Vertebrata</taxon>
        <taxon>Euteleostomi</taxon>
        <taxon>Amphibia</taxon>
        <taxon>Batrachia</taxon>
        <taxon>Caudata</taxon>
        <taxon>Salamandroidea</taxon>
        <taxon>Salamandridae</taxon>
        <taxon>Pleurodelinae</taxon>
        <taxon>Pleurodeles</taxon>
    </lineage>
</organism>
<comment type="caution">
    <text evidence="2">The sequence shown here is derived from an EMBL/GenBank/DDBJ whole genome shotgun (WGS) entry which is preliminary data.</text>
</comment>
<keyword evidence="1" id="KW-0732">Signal</keyword>
<accession>A0AAV7P938</accession>
<name>A0AAV7P938_PLEWA</name>
<reference evidence="2" key="1">
    <citation type="journal article" date="2022" name="bioRxiv">
        <title>Sequencing and chromosome-scale assembly of the giantPleurodeles waltlgenome.</title>
        <authorList>
            <person name="Brown T."/>
            <person name="Elewa A."/>
            <person name="Iarovenko S."/>
            <person name="Subramanian E."/>
            <person name="Araus A.J."/>
            <person name="Petzold A."/>
            <person name="Susuki M."/>
            <person name="Suzuki K.-i.T."/>
            <person name="Hayashi T."/>
            <person name="Toyoda A."/>
            <person name="Oliveira C."/>
            <person name="Osipova E."/>
            <person name="Leigh N.D."/>
            <person name="Simon A."/>
            <person name="Yun M.H."/>
        </authorList>
    </citation>
    <scope>NUCLEOTIDE SEQUENCE</scope>
    <source>
        <strain evidence="2">20211129_DDA</strain>
        <tissue evidence="2">Liver</tissue>
    </source>
</reference>
<evidence type="ECO:0000313" key="2">
    <source>
        <dbReference type="EMBL" id="KAJ1124823.1"/>
    </source>
</evidence>
<dbReference type="AlphaFoldDB" id="A0AAV7P938"/>